<dbReference type="EMBL" id="JARJLG010000044">
    <property type="protein sequence ID" value="KAJ7762043.1"/>
    <property type="molecule type" value="Genomic_DNA"/>
</dbReference>
<reference evidence="1" key="1">
    <citation type="submission" date="2023-03" db="EMBL/GenBank/DDBJ databases">
        <title>Massive genome expansion in bonnet fungi (Mycena s.s.) driven by repeated elements and novel gene families across ecological guilds.</title>
        <authorList>
            <consortium name="Lawrence Berkeley National Laboratory"/>
            <person name="Harder C.B."/>
            <person name="Miyauchi S."/>
            <person name="Viragh M."/>
            <person name="Kuo A."/>
            <person name="Thoen E."/>
            <person name="Andreopoulos B."/>
            <person name="Lu D."/>
            <person name="Skrede I."/>
            <person name="Drula E."/>
            <person name="Henrissat B."/>
            <person name="Morin E."/>
            <person name="Kohler A."/>
            <person name="Barry K."/>
            <person name="LaButti K."/>
            <person name="Morin E."/>
            <person name="Salamov A."/>
            <person name="Lipzen A."/>
            <person name="Mereny Z."/>
            <person name="Hegedus B."/>
            <person name="Baldrian P."/>
            <person name="Stursova M."/>
            <person name="Weitz H."/>
            <person name="Taylor A."/>
            <person name="Grigoriev I.V."/>
            <person name="Nagy L.G."/>
            <person name="Martin F."/>
            <person name="Kauserud H."/>
        </authorList>
    </citation>
    <scope>NUCLEOTIDE SEQUENCE</scope>
    <source>
        <strain evidence="1">CBHHK188m</strain>
    </source>
</reference>
<proteinExistence type="predicted"/>
<keyword evidence="2" id="KW-1185">Reference proteome</keyword>
<organism evidence="1 2">
    <name type="scientific">Mycena maculata</name>
    <dbReference type="NCBI Taxonomy" id="230809"/>
    <lineage>
        <taxon>Eukaryota</taxon>
        <taxon>Fungi</taxon>
        <taxon>Dikarya</taxon>
        <taxon>Basidiomycota</taxon>
        <taxon>Agaricomycotina</taxon>
        <taxon>Agaricomycetes</taxon>
        <taxon>Agaricomycetidae</taxon>
        <taxon>Agaricales</taxon>
        <taxon>Marasmiineae</taxon>
        <taxon>Mycenaceae</taxon>
        <taxon>Mycena</taxon>
    </lineage>
</organism>
<protein>
    <recommendedName>
        <fullName evidence="3">F-box domain-containing protein</fullName>
    </recommendedName>
</protein>
<sequence length="480" mass="53716">MDVALPDSQVRRARILELDKEIGLLRQRLEQLQDERTVLLDSLSFPILTLPTEITAEIFAWTLPRTPRDPRSSDAPLLLTRICQQWRNIALSIPQLWTTVSFPADEIAARSPARDYLLDFWLTQSQLFGLSIHIHHLNDDRYPDDEAHESIDTCLDIILRHASRWHNASFKLLFQCLGKLQDIRPDGDFPLLQHLVIGVDSSSDEYDGPDVLTFTSAQQLQSVEMLIGYASLSTVALPYLQLTRITCRSVTVQELCTVLCRSPNLVDGVFVLCAGGDLNHASPPPQLCLKALALRAGDTAGPHLIRALGSLTLPVLETLEISDFDDHGLLAVHSFLQRSSCKIHTFSYSTRGTAPHDEQHFFDCLAQMPLLWTLRVHHQSATPCTTLILRLGADLDLVPDLRILSVSCRTRPVGEFPFDGVVDMLALRSNSNRHTRLDRFELFVPGSAGMLERSQINELVQAGMHICLGEGHPPWVTSPE</sequence>
<evidence type="ECO:0000313" key="2">
    <source>
        <dbReference type="Proteomes" id="UP001215280"/>
    </source>
</evidence>
<evidence type="ECO:0000313" key="1">
    <source>
        <dbReference type="EMBL" id="KAJ7762043.1"/>
    </source>
</evidence>
<dbReference type="Proteomes" id="UP001215280">
    <property type="component" value="Unassembled WGS sequence"/>
</dbReference>
<evidence type="ECO:0008006" key="3">
    <source>
        <dbReference type="Google" id="ProtNLM"/>
    </source>
</evidence>
<accession>A0AAD7JDD8</accession>
<comment type="caution">
    <text evidence="1">The sequence shown here is derived from an EMBL/GenBank/DDBJ whole genome shotgun (WGS) entry which is preliminary data.</text>
</comment>
<gene>
    <name evidence="1" type="ORF">DFH07DRAFT_1059748</name>
</gene>
<dbReference type="AlphaFoldDB" id="A0AAD7JDD8"/>
<name>A0AAD7JDD8_9AGAR</name>